<gene>
    <name evidence="12" type="primary">hisF</name>
    <name evidence="12" type="ORF">GCM10011514_30670</name>
</gene>
<dbReference type="EC" id="4.3.2.10" evidence="4"/>
<dbReference type="PANTHER" id="PTHR21235">
    <property type="entry name" value="IMIDAZOLE GLYCEROL PHOSPHATE SYNTHASE SUBUNIT HISF/H IGP SYNTHASE SUBUNIT HISF/H"/>
    <property type="match status" value="1"/>
</dbReference>
<organism evidence="12 13">
    <name type="scientific">Emticicia aquatilis</name>
    <dbReference type="NCBI Taxonomy" id="1537369"/>
    <lineage>
        <taxon>Bacteria</taxon>
        <taxon>Pseudomonadati</taxon>
        <taxon>Bacteroidota</taxon>
        <taxon>Cytophagia</taxon>
        <taxon>Cytophagales</taxon>
        <taxon>Leadbetterellaceae</taxon>
        <taxon>Emticicia</taxon>
    </lineage>
</organism>
<comment type="similarity">
    <text evidence="2 11">Belongs to the HisA/HisF family.</text>
</comment>
<comment type="catalytic activity">
    <reaction evidence="10">
        <text>5-[(5-phospho-1-deoxy-D-ribulos-1-ylimino)methylamino]-1-(5-phospho-beta-D-ribosyl)imidazole-4-carboxamide + L-glutamine = D-erythro-1-(imidazol-4-yl)glycerol 3-phosphate + 5-amino-1-(5-phospho-beta-D-ribosyl)imidazole-4-carboxamide + L-glutamate + H(+)</text>
        <dbReference type="Rhea" id="RHEA:24793"/>
        <dbReference type="ChEBI" id="CHEBI:15378"/>
        <dbReference type="ChEBI" id="CHEBI:29985"/>
        <dbReference type="ChEBI" id="CHEBI:58278"/>
        <dbReference type="ChEBI" id="CHEBI:58359"/>
        <dbReference type="ChEBI" id="CHEBI:58475"/>
        <dbReference type="ChEBI" id="CHEBI:58525"/>
        <dbReference type="EC" id="4.3.2.10"/>
    </reaction>
</comment>
<evidence type="ECO:0000256" key="9">
    <source>
        <dbReference type="ARBA" id="ARBA00030264"/>
    </source>
</evidence>
<dbReference type="GO" id="GO:0016829">
    <property type="term" value="F:lyase activity"/>
    <property type="evidence" value="ECO:0007669"/>
    <property type="project" value="UniProtKB-KW"/>
</dbReference>
<evidence type="ECO:0000256" key="3">
    <source>
        <dbReference type="ARBA" id="ARBA00011152"/>
    </source>
</evidence>
<dbReference type="Gene3D" id="3.20.20.70">
    <property type="entry name" value="Aldolase class I"/>
    <property type="match status" value="1"/>
</dbReference>
<proteinExistence type="inferred from homology"/>
<dbReference type="InterPro" id="IPR013785">
    <property type="entry name" value="Aldolase_TIM"/>
</dbReference>
<comment type="pathway">
    <text evidence="1">Amino-acid biosynthesis; L-histidine biosynthesis; L-histidine from 5-phospho-alpha-D-ribose 1-diphosphate: step 5/9.</text>
</comment>
<reference evidence="12" key="2">
    <citation type="submission" date="2020-09" db="EMBL/GenBank/DDBJ databases">
        <authorList>
            <person name="Sun Q."/>
            <person name="Zhou Y."/>
        </authorList>
    </citation>
    <scope>NUCLEOTIDE SEQUENCE</scope>
    <source>
        <strain evidence="12">CGMCC 1.15958</strain>
    </source>
</reference>
<dbReference type="PANTHER" id="PTHR21235:SF2">
    <property type="entry name" value="IMIDAZOLE GLYCEROL PHOSPHATE SYNTHASE HISHF"/>
    <property type="match status" value="1"/>
</dbReference>
<accession>A0A916YWM7</accession>
<dbReference type="InterPro" id="IPR004651">
    <property type="entry name" value="HisF"/>
</dbReference>
<keyword evidence="5 11" id="KW-0028">Amino-acid biosynthesis</keyword>
<evidence type="ECO:0000313" key="13">
    <source>
        <dbReference type="Proteomes" id="UP000609064"/>
    </source>
</evidence>
<evidence type="ECO:0000256" key="1">
    <source>
        <dbReference type="ARBA" id="ARBA00005091"/>
    </source>
</evidence>
<dbReference type="EMBL" id="BMKK01000006">
    <property type="protein sequence ID" value="GGD64537.1"/>
    <property type="molecule type" value="Genomic_DNA"/>
</dbReference>
<reference evidence="12" key="1">
    <citation type="journal article" date="2014" name="Int. J. Syst. Evol. Microbiol.">
        <title>Complete genome sequence of Corynebacterium casei LMG S-19264T (=DSM 44701T), isolated from a smear-ripened cheese.</title>
        <authorList>
            <consortium name="US DOE Joint Genome Institute (JGI-PGF)"/>
            <person name="Walter F."/>
            <person name="Albersmeier A."/>
            <person name="Kalinowski J."/>
            <person name="Ruckert C."/>
        </authorList>
    </citation>
    <scope>NUCLEOTIDE SEQUENCE</scope>
    <source>
        <strain evidence="12">CGMCC 1.15958</strain>
    </source>
</reference>
<evidence type="ECO:0000256" key="10">
    <source>
        <dbReference type="ARBA" id="ARBA00047838"/>
    </source>
</evidence>
<evidence type="ECO:0000256" key="5">
    <source>
        <dbReference type="ARBA" id="ARBA00022605"/>
    </source>
</evidence>
<dbReference type="InterPro" id="IPR011060">
    <property type="entry name" value="RibuloseP-bd_barrel"/>
</dbReference>
<sequence length="260" mass="29024">MLKIRVIPILSFNGFALVKTKQFDNPRMVGNPTQVARVYNSRNVDELVFVDIFASKQKRKINLAVVKQVINECFMPVTIGGGIDSIEDINNLLKIGADKVVLKSVALKNPSFIREAVKIFGSQCIVVSVDVKSVNNEYKVYHYENEINRSANDFIKEMEDSGAGELFINDVKNDGMMNGFDIELFNTLRKDTNIPVIASGGAGKPEHFADLLDKVNVTGVAGASIFHYTQFTPFDIKYAINQINLPVRLFDYHLSEGVNK</sequence>
<keyword evidence="13" id="KW-1185">Reference proteome</keyword>
<protein>
    <recommendedName>
        <fullName evidence="4">imidazole glycerol-phosphate synthase</fullName>
        <ecNumber evidence="4">4.3.2.10</ecNumber>
    </recommendedName>
    <alternativeName>
        <fullName evidence="9">IGP synthase cyclase subunit</fullName>
    </alternativeName>
</protein>
<dbReference type="GO" id="GO:0000105">
    <property type="term" value="P:L-histidine biosynthetic process"/>
    <property type="evidence" value="ECO:0007669"/>
    <property type="project" value="UniProtKB-KW"/>
</dbReference>
<evidence type="ECO:0000313" key="12">
    <source>
        <dbReference type="EMBL" id="GGD64537.1"/>
    </source>
</evidence>
<name>A0A916YWM7_9BACT</name>
<dbReference type="Pfam" id="PF00977">
    <property type="entry name" value="His_biosynth"/>
    <property type="match status" value="1"/>
</dbReference>
<comment type="subunit">
    <text evidence="3">Heterodimer of HisH and HisF.</text>
</comment>
<evidence type="ECO:0000256" key="6">
    <source>
        <dbReference type="ARBA" id="ARBA00023102"/>
    </source>
</evidence>
<keyword evidence="6 11" id="KW-0368">Histidine biosynthesis</keyword>
<evidence type="ECO:0000256" key="4">
    <source>
        <dbReference type="ARBA" id="ARBA00012809"/>
    </source>
</evidence>
<comment type="function">
    <text evidence="8">IGPS catalyzes the conversion of PRFAR and glutamine to IGP, AICAR and glutamate. The HisF subunit catalyzes the cyclization activity that produces IGP and AICAR from PRFAR using the ammonia provided by the HisH subunit.</text>
</comment>
<dbReference type="GO" id="GO:0000107">
    <property type="term" value="F:imidazoleglycerol-phosphate synthase activity"/>
    <property type="evidence" value="ECO:0007669"/>
    <property type="project" value="InterPro"/>
</dbReference>
<evidence type="ECO:0000256" key="8">
    <source>
        <dbReference type="ARBA" id="ARBA00025475"/>
    </source>
</evidence>
<comment type="caution">
    <text evidence="12">The sequence shown here is derived from an EMBL/GenBank/DDBJ whole genome shotgun (WGS) entry which is preliminary data.</text>
</comment>
<dbReference type="AlphaFoldDB" id="A0A916YWM7"/>
<evidence type="ECO:0000256" key="7">
    <source>
        <dbReference type="ARBA" id="ARBA00023239"/>
    </source>
</evidence>
<dbReference type="Proteomes" id="UP000609064">
    <property type="component" value="Unassembled WGS sequence"/>
</dbReference>
<dbReference type="RefSeq" id="WP_188767011.1">
    <property type="nucleotide sequence ID" value="NZ_BMKK01000006.1"/>
</dbReference>
<dbReference type="SUPFAM" id="SSF51366">
    <property type="entry name" value="Ribulose-phoshate binding barrel"/>
    <property type="match status" value="1"/>
</dbReference>
<evidence type="ECO:0000256" key="2">
    <source>
        <dbReference type="ARBA" id="ARBA00009667"/>
    </source>
</evidence>
<evidence type="ECO:0000256" key="11">
    <source>
        <dbReference type="RuleBase" id="RU003657"/>
    </source>
</evidence>
<dbReference type="InterPro" id="IPR050064">
    <property type="entry name" value="IGPS_HisA/HisF"/>
</dbReference>
<keyword evidence="7" id="KW-0456">Lyase</keyword>
<dbReference type="CDD" id="cd04731">
    <property type="entry name" value="HisF"/>
    <property type="match status" value="1"/>
</dbReference>
<dbReference type="InterPro" id="IPR006062">
    <property type="entry name" value="His_biosynth"/>
</dbReference>